<dbReference type="GO" id="GO:0003700">
    <property type="term" value="F:DNA-binding transcription factor activity"/>
    <property type="evidence" value="ECO:0007669"/>
    <property type="project" value="TreeGrafter"/>
</dbReference>
<gene>
    <name evidence="2" type="ORF">Mgrana_00993</name>
</gene>
<accession>A0A399F8Q3</accession>
<comment type="caution">
    <text evidence="2">The sequence shown here is derived from an EMBL/GenBank/DDBJ whole genome shotgun (WGS) entry which is preliminary data.</text>
</comment>
<dbReference type="InterPro" id="IPR036388">
    <property type="entry name" value="WH-like_DNA-bd_sf"/>
</dbReference>
<name>A0A399F8Q3_9DEIN</name>
<organism evidence="2 3">
    <name type="scientific">Meiothermus granaticius NBRC 107808</name>
    <dbReference type="NCBI Taxonomy" id="1227551"/>
    <lineage>
        <taxon>Bacteria</taxon>
        <taxon>Thermotogati</taxon>
        <taxon>Deinococcota</taxon>
        <taxon>Deinococci</taxon>
        <taxon>Thermales</taxon>
        <taxon>Thermaceae</taxon>
        <taxon>Meiothermus</taxon>
    </lineage>
</organism>
<evidence type="ECO:0000313" key="2">
    <source>
        <dbReference type="EMBL" id="RIH93034.1"/>
    </source>
</evidence>
<dbReference type="Pfam" id="PF02082">
    <property type="entry name" value="Rrf2"/>
    <property type="match status" value="1"/>
</dbReference>
<dbReference type="InterPro" id="IPR030489">
    <property type="entry name" value="TR_Rrf2-type_CS"/>
</dbReference>
<evidence type="ECO:0000256" key="1">
    <source>
        <dbReference type="ARBA" id="ARBA00023125"/>
    </source>
</evidence>
<dbReference type="PROSITE" id="PS51197">
    <property type="entry name" value="HTH_RRF2_2"/>
    <property type="match status" value="1"/>
</dbReference>
<sequence>MRLSNTDIYALKALGYLGTQAEGIYIGSEDLSAAIGVRRTYLVRILAALANHGLVQSKKGVGGGYSLPKPPQEITLRDVLRAVDGPIAPLSCVSLNWPKSCPEENRCCARNRVWIRVRDAVLEALSQVTVADLADDFRQGIDYSSCLEHLLPPSELLMPRE</sequence>
<dbReference type="SUPFAM" id="SSF46785">
    <property type="entry name" value="Winged helix' DNA-binding domain"/>
    <property type="match status" value="1"/>
</dbReference>
<keyword evidence="1" id="KW-0238">DNA-binding</keyword>
<dbReference type="RefSeq" id="WP_119356502.1">
    <property type="nucleotide sequence ID" value="NZ_BJXM01000006.1"/>
</dbReference>
<dbReference type="PANTHER" id="PTHR33221">
    <property type="entry name" value="WINGED HELIX-TURN-HELIX TRANSCRIPTIONAL REGULATOR, RRF2 FAMILY"/>
    <property type="match status" value="1"/>
</dbReference>
<dbReference type="Gene3D" id="1.10.10.10">
    <property type="entry name" value="Winged helix-like DNA-binding domain superfamily/Winged helix DNA-binding domain"/>
    <property type="match status" value="1"/>
</dbReference>
<dbReference type="GO" id="GO:0003677">
    <property type="term" value="F:DNA binding"/>
    <property type="evidence" value="ECO:0007669"/>
    <property type="project" value="UniProtKB-KW"/>
</dbReference>
<dbReference type="EMBL" id="QWLB01000010">
    <property type="protein sequence ID" value="RIH93034.1"/>
    <property type="molecule type" value="Genomic_DNA"/>
</dbReference>
<dbReference type="PANTHER" id="PTHR33221:SF5">
    <property type="entry name" value="HTH-TYPE TRANSCRIPTIONAL REGULATOR ISCR"/>
    <property type="match status" value="1"/>
</dbReference>
<evidence type="ECO:0000313" key="3">
    <source>
        <dbReference type="Proteomes" id="UP000266178"/>
    </source>
</evidence>
<protein>
    <submittedName>
        <fullName evidence="2">Putative HTH-type transcriptional regulator</fullName>
    </submittedName>
</protein>
<dbReference type="Proteomes" id="UP000266178">
    <property type="component" value="Unassembled WGS sequence"/>
</dbReference>
<dbReference type="PROSITE" id="PS01332">
    <property type="entry name" value="HTH_RRF2_1"/>
    <property type="match status" value="1"/>
</dbReference>
<dbReference type="GO" id="GO:0005829">
    <property type="term" value="C:cytosol"/>
    <property type="evidence" value="ECO:0007669"/>
    <property type="project" value="TreeGrafter"/>
</dbReference>
<dbReference type="InterPro" id="IPR036390">
    <property type="entry name" value="WH_DNA-bd_sf"/>
</dbReference>
<dbReference type="NCBIfam" id="TIGR00738">
    <property type="entry name" value="rrf2_super"/>
    <property type="match status" value="1"/>
</dbReference>
<dbReference type="AlphaFoldDB" id="A0A399F8Q3"/>
<dbReference type="InterPro" id="IPR000944">
    <property type="entry name" value="Tscrpt_reg_Rrf2"/>
</dbReference>
<reference evidence="2 3" key="1">
    <citation type="submission" date="2018-08" db="EMBL/GenBank/DDBJ databases">
        <title>Meiothermus granaticius genome AF-68 sequencing project.</title>
        <authorList>
            <person name="Da Costa M.S."/>
            <person name="Albuquerque L."/>
            <person name="Raposo P."/>
            <person name="Froufe H.J.C."/>
            <person name="Barroso C.S."/>
            <person name="Egas C."/>
        </authorList>
    </citation>
    <scope>NUCLEOTIDE SEQUENCE [LARGE SCALE GENOMIC DNA]</scope>
    <source>
        <strain evidence="2 3">AF-68</strain>
    </source>
</reference>
<proteinExistence type="predicted"/>
<dbReference type="OrthoDB" id="9808360at2"/>
<keyword evidence="3" id="KW-1185">Reference proteome</keyword>